<dbReference type="Proteomes" id="UP000294927">
    <property type="component" value="Unassembled WGS sequence"/>
</dbReference>
<evidence type="ECO:0000256" key="6">
    <source>
        <dbReference type="SAM" id="Phobius"/>
    </source>
</evidence>
<evidence type="ECO:0000256" key="2">
    <source>
        <dbReference type="ARBA" id="ARBA00022475"/>
    </source>
</evidence>
<feature type="transmembrane region" description="Helical" evidence="6">
    <location>
        <begin position="36"/>
        <end position="57"/>
    </location>
</feature>
<feature type="transmembrane region" description="Helical" evidence="6">
    <location>
        <begin position="316"/>
        <end position="336"/>
    </location>
</feature>
<feature type="transmembrane region" description="Helical" evidence="6">
    <location>
        <begin position="230"/>
        <end position="254"/>
    </location>
</feature>
<accession>A0A4R7VMB3</accession>
<dbReference type="InterPro" id="IPR050189">
    <property type="entry name" value="MFS_Efflux_Transporters"/>
</dbReference>
<dbReference type="RefSeq" id="WP_166664151.1">
    <property type="nucleotide sequence ID" value="NZ_SOCP01000006.1"/>
</dbReference>
<protein>
    <submittedName>
        <fullName evidence="8">Putative MFS family arabinose efflux permease</fullName>
    </submittedName>
</protein>
<feature type="transmembrane region" description="Helical" evidence="6">
    <location>
        <begin position="153"/>
        <end position="171"/>
    </location>
</feature>
<dbReference type="AlphaFoldDB" id="A0A4R7VMB3"/>
<evidence type="ECO:0000256" key="1">
    <source>
        <dbReference type="ARBA" id="ARBA00004651"/>
    </source>
</evidence>
<dbReference type="InterPro" id="IPR036259">
    <property type="entry name" value="MFS_trans_sf"/>
</dbReference>
<dbReference type="PROSITE" id="PS50850">
    <property type="entry name" value="MFS"/>
    <property type="match status" value="1"/>
</dbReference>
<dbReference type="PANTHER" id="PTHR43124:SF3">
    <property type="entry name" value="CHLORAMPHENICOL EFFLUX PUMP RV0191"/>
    <property type="match status" value="1"/>
</dbReference>
<comment type="caution">
    <text evidence="8">The sequence shown here is derived from an EMBL/GenBank/DDBJ whole genome shotgun (WGS) entry which is preliminary data.</text>
</comment>
<feature type="transmembrane region" description="Helical" evidence="6">
    <location>
        <begin position="261"/>
        <end position="280"/>
    </location>
</feature>
<keyword evidence="4 6" id="KW-1133">Transmembrane helix</keyword>
<feature type="domain" description="Major facilitator superfamily (MFS) profile" evidence="7">
    <location>
        <begin position="1"/>
        <end position="368"/>
    </location>
</feature>
<dbReference type="Gene3D" id="1.20.1250.20">
    <property type="entry name" value="MFS general substrate transporter like domains"/>
    <property type="match status" value="1"/>
</dbReference>
<feature type="transmembrane region" description="Helical" evidence="6">
    <location>
        <begin position="286"/>
        <end position="304"/>
    </location>
</feature>
<dbReference type="InterPro" id="IPR020846">
    <property type="entry name" value="MFS_dom"/>
</dbReference>
<dbReference type="EMBL" id="SOCP01000006">
    <property type="protein sequence ID" value="TDV50740.1"/>
    <property type="molecule type" value="Genomic_DNA"/>
</dbReference>
<keyword evidence="3 6" id="KW-0812">Transmembrane</keyword>
<evidence type="ECO:0000313" key="8">
    <source>
        <dbReference type="EMBL" id="TDV50740.1"/>
    </source>
</evidence>
<keyword evidence="9" id="KW-1185">Reference proteome</keyword>
<feature type="transmembrane region" description="Helical" evidence="6">
    <location>
        <begin position="199"/>
        <end position="224"/>
    </location>
</feature>
<sequence length="368" mass="37811">MASLLLVRFFDETVAYLPYASVESIRTDVHLTYAQAGFLLFLYPAVGLLTTPFGVLVDRANRRLLAALGGTGYGVGLCLFAMAGDFWTLLVAVCVMGTLGDLLVQAAEVSLVEVAGDNAEPALARANLLGAVGDLAGPLLLAAALWSGLGWRAAFWAAGVAMVAYGVLLATRPLPHPSPPDEEKSALNALLEVAKDRRVLVAGLLVAVIVAFDDTFIGFAMAFLTTGHDLSPVVVTVATGAGMAGGVAAAAWASRTGGRRVSLRTCALVLAAGVFLLVVFPGAVTAAVAMALVGAAVNLAWIILQARYMTLRPGQVGTTSAVAEAVAQLGVTAPLITGLLAGKAGLPAAMWLYAALAMVFVASTYRAR</sequence>
<feature type="transmembrane region" description="Helical" evidence="6">
    <location>
        <begin position="64"/>
        <end position="83"/>
    </location>
</feature>
<name>A0A4R7VMB3_9PSEU</name>
<dbReference type="PANTHER" id="PTHR43124">
    <property type="entry name" value="PURINE EFFLUX PUMP PBUE"/>
    <property type="match status" value="1"/>
</dbReference>
<dbReference type="InterPro" id="IPR011701">
    <property type="entry name" value="MFS"/>
</dbReference>
<dbReference type="GO" id="GO:0005886">
    <property type="term" value="C:plasma membrane"/>
    <property type="evidence" value="ECO:0007669"/>
    <property type="project" value="UniProtKB-SubCell"/>
</dbReference>
<dbReference type="Pfam" id="PF07690">
    <property type="entry name" value="MFS_1"/>
    <property type="match status" value="1"/>
</dbReference>
<keyword evidence="5 6" id="KW-0472">Membrane</keyword>
<evidence type="ECO:0000256" key="3">
    <source>
        <dbReference type="ARBA" id="ARBA00022692"/>
    </source>
</evidence>
<evidence type="ECO:0000259" key="7">
    <source>
        <dbReference type="PROSITE" id="PS50850"/>
    </source>
</evidence>
<gene>
    <name evidence="8" type="ORF">CLV71_10681</name>
</gene>
<evidence type="ECO:0000313" key="9">
    <source>
        <dbReference type="Proteomes" id="UP000294927"/>
    </source>
</evidence>
<organism evidence="8 9">
    <name type="scientific">Actinophytocola oryzae</name>
    <dbReference type="NCBI Taxonomy" id="502181"/>
    <lineage>
        <taxon>Bacteria</taxon>
        <taxon>Bacillati</taxon>
        <taxon>Actinomycetota</taxon>
        <taxon>Actinomycetes</taxon>
        <taxon>Pseudonocardiales</taxon>
        <taxon>Pseudonocardiaceae</taxon>
    </lineage>
</organism>
<evidence type="ECO:0000256" key="4">
    <source>
        <dbReference type="ARBA" id="ARBA00022989"/>
    </source>
</evidence>
<feature type="transmembrane region" description="Helical" evidence="6">
    <location>
        <begin position="348"/>
        <end position="365"/>
    </location>
</feature>
<dbReference type="SUPFAM" id="SSF103473">
    <property type="entry name" value="MFS general substrate transporter"/>
    <property type="match status" value="1"/>
</dbReference>
<dbReference type="GO" id="GO:0022857">
    <property type="term" value="F:transmembrane transporter activity"/>
    <property type="evidence" value="ECO:0007669"/>
    <property type="project" value="InterPro"/>
</dbReference>
<keyword evidence="2" id="KW-1003">Cell membrane</keyword>
<comment type="subcellular location">
    <subcellularLocation>
        <location evidence="1">Cell membrane</location>
        <topology evidence="1">Multi-pass membrane protein</topology>
    </subcellularLocation>
</comment>
<reference evidence="8 9" key="1">
    <citation type="submission" date="2019-03" db="EMBL/GenBank/DDBJ databases">
        <title>Genomic Encyclopedia of Archaeal and Bacterial Type Strains, Phase II (KMG-II): from individual species to whole genera.</title>
        <authorList>
            <person name="Goeker M."/>
        </authorList>
    </citation>
    <scope>NUCLEOTIDE SEQUENCE [LARGE SCALE GENOMIC DNA]</scope>
    <source>
        <strain evidence="8 9">DSM 45499</strain>
    </source>
</reference>
<evidence type="ECO:0000256" key="5">
    <source>
        <dbReference type="ARBA" id="ARBA00023136"/>
    </source>
</evidence>
<proteinExistence type="predicted"/>